<dbReference type="Proteomes" id="UP001428817">
    <property type="component" value="Unassembled WGS sequence"/>
</dbReference>
<dbReference type="InterPro" id="IPR036388">
    <property type="entry name" value="WH-like_DNA-bd_sf"/>
</dbReference>
<accession>A0ABP9RD40</accession>
<sequence length="178" mass="19958">MARGTDRLGPDAVDLLMEQWRQQRPDVDVSAMAVFGRLHRDFYRYLDHIVPVFEKHGISMAAFDVLSALRRSGPPFRRTAGELANQTLVTTGGITLRVKRLEADGLVIREGDPHDGRVVYVRLTDAGLAVIDAVVEDHFSNEQRMLVGLTMTERKQLAQLLSRLELSLELAKIAHAED</sequence>
<evidence type="ECO:0000259" key="1">
    <source>
        <dbReference type="PROSITE" id="PS50995"/>
    </source>
</evidence>
<dbReference type="SMART" id="SM00347">
    <property type="entry name" value="HTH_MARR"/>
    <property type="match status" value="1"/>
</dbReference>
<comment type="caution">
    <text evidence="2">The sequence shown here is derived from an EMBL/GenBank/DDBJ whole genome shotgun (WGS) entry which is preliminary data.</text>
</comment>
<dbReference type="Gene3D" id="1.10.10.10">
    <property type="entry name" value="Winged helix-like DNA-binding domain superfamily/Winged helix DNA-binding domain"/>
    <property type="match status" value="1"/>
</dbReference>
<dbReference type="PANTHER" id="PTHR33164">
    <property type="entry name" value="TRANSCRIPTIONAL REGULATOR, MARR FAMILY"/>
    <property type="match status" value="1"/>
</dbReference>
<dbReference type="InterPro" id="IPR011991">
    <property type="entry name" value="ArsR-like_HTH"/>
</dbReference>
<dbReference type="EMBL" id="BAABJP010000065">
    <property type="protein sequence ID" value="GAA5175460.1"/>
    <property type="molecule type" value="Genomic_DNA"/>
</dbReference>
<dbReference type="SUPFAM" id="SSF46785">
    <property type="entry name" value="Winged helix' DNA-binding domain"/>
    <property type="match status" value="1"/>
</dbReference>
<dbReference type="PROSITE" id="PS50995">
    <property type="entry name" value="HTH_MARR_2"/>
    <property type="match status" value="1"/>
</dbReference>
<dbReference type="RefSeq" id="WP_345703557.1">
    <property type="nucleotide sequence ID" value="NZ_BAABJP010000065.1"/>
</dbReference>
<dbReference type="PRINTS" id="PR00598">
    <property type="entry name" value="HTHMARR"/>
</dbReference>
<keyword evidence="3" id="KW-1185">Reference proteome</keyword>
<gene>
    <name evidence="2" type="ORF">GCM10023321_81540</name>
</gene>
<name>A0ABP9RD40_9PSEU</name>
<protein>
    <submittedName>
        <fullName evidence="2">MarR family transcriptional regulator</fullName>
    </submittedName>
</protein>
<evidence type="ECO:0000313" key="2">
    <source>
        <dbReference type="EMBL" id="GAA5175460.1"/>
    </source>
</evidence>
<dbReference type="InterPro" id="IPR039422">
    <property type="entry name" value="MarR/SlyA-like"/>
</dbReference>
<organism evidence="2 3">
    <name type="scientific">Pseudonocardia eucalypti</name>
    <dbReference type="NCBI Taxonomy" id="648755"/>
    <lineage>
        <taxon>Bacteria</taxon>
        <taxon>Bacillati</taxon>
        <taxon>Actinomycetota</taxon>
        <taxon>Actinomycetes</taxon>
        <taxon>Pseudonocardiales</taxon>
        <taxon>Pseudonocardiaceae</taxon>
        <taxon>Pseudonocardia</taxon>
    </lineage>
</organism>
<dbReference type="Pfam" id="PF12802">
    <property type="entry name" value="MarR_2"/>
    <property type="match status" value="1"/>
</dbReference>
<dbReference type="CDD" id="cd00090">
    <property type="entry name" value="HTH_ARSR"/>
    <property type="match status" value="1"/>
</dbReference>
<reference evidence="3" key="1">
    <citation type="journal article" date="2019" name="Int. J. Syst. Evol. Microbiol.">
        <title>The Global Catalogue of Microorganisms (GCM) 10K type strain sequencing project: providing services to taxonomists for standard genome sequencing and annotation.</title>
        <authorList>
            <consortium name="The Broad Institute Genomics Platform"/>
            <consortium name="The Broad Institute Genome Sequencing Center for Infectious Disease"/>
            <person name="Wu L."/>
            <person name="Ma J."/>
        </authorList>
    </citation>
    <scope>NUCLEOTIDE SEQUENCE [LARGE SCALE GENOMIC DNA]</scope>
    <source>
        <strain evidence="3">JCM 18303</strain>
    </source>
</reference>
<proteinExistence type="predicted"/>
<dbReference type="PANTHER" id="PTHR33164:SF104">
    <property type="entry name" value="TRANSCRIPTIONAL REGULATORY PROTEIN"/>
    <property type="match status" value="1"/>
</dbReference>
<evidence type="ECO:0000313" key="3">
    <source>
        <dbReference type="Proteomes" id="UP001428817"/>
    </source>
</evidence>
<dbReference type="InterPro" id="IPR036390">
    <property type="entry name" value="WH_DNA-bd_sf"/>
</dbReference>
<feature type="domain" description="HTH marR-type" evidence="1">
    <location>
        <begin position="28"/>
        <end position="166"/>
    </location>
</feature>
<dbReference type="InterPro" id="IPR000835">
    <property type="entry name" value="HTH_MarR-typ"/>
</dbReference>